<dbReference type="EMBL" id="JAHRHY010000014">
    <property type="protein sequence ID" value="KAG9064270.1"/>
    <property type="molecule type" value="Genomic_DNA"/>
</dbReference>
<gene>
    <name evidence="6" type="ORF">KI688_003458</name>
</gene>
<evidence type="ECO:0000313" key="6">
    <source>
        <dbReference type="EMBL" id="KAG9064270.1"/>
    </source>
</evidence>
<organism evidence="6 7">
    <name type="scientific">Linnemannia hyalina</name>
    <dbReference type="NCBI Taxonomy" id="64524"/>
    <lineage>
        <taxon>Eukaryota</taxon>
        <taxon>Fungi</taxon>
        <taxon>Fungi incertae sedis</taxon>
        <taxon>Mucoromycota</taxon>
        <taxon>Mortierellomycotina</taxon>
        <taxon>Mortierellomycetes</taxon>
        <taxon>Mortierellales</taxon>
        <taxon>Mortierellaceae</taxon>
        <taxon>Linnemannia</taxon>
    </lineage>
</organism>
<evidence type="ECO:0000259" key="5">
    <source>
        <dbReference type="Pfam" id="PF20147"/>
    </source>
</evidence>
<accession>A0A9P8BQE0</accession>
<feature type="domain" description="Crinkler effector protein N-terminal" evidence="5">
    <location>
        <begin position="6"/>
        <end position="108"/>
    </location>
</feature>
<dbReference type="InterPro" id="IPR045379">
    <property type="entry name" value="Crinkler_N"/>
</dbReference>
<dbReference type="GO" id="GO:0043657">
    <property type="term" value="C:host cell"/>
    <property type="evidence" value="ECO:0007669"/>
    <property type="project" value="UniProtKB-SubCell"/>
</dbReference>
<name>A0A9P8BQE0_9FUNG</name>
<comment type="subcellular location">
    <subcellularLocation>
        <location evidence="1">Host cell</location>
    </subcellularLocation>
    <subcellularLocation>
        <location evidence="2">Secreted</location>
    </subcellularLocation>
</comment>
<dbReference type="OrthoDB" id="2393824at2759"/>
<proteinExistence type="predicted"/>
<reference evidence="6" key="1">
    <citation type="submission" date="2021-06" db="EMBL/GenBank/DDBJ databases">
        <title>Genome Sequence of Mortierella hyaline Strain SCG-10, a Cold-Adapted, Nitrate-Reducing Fungus Isolated from Soil in Minnesota, USA.</title>
        <authorList>
            <person name="Aldossari N."/>
        </authorList>
    </citation>
    <scope>NUCLEOTIDE SEQUENCE</scope>
    <source>
        <strain evidence="6">SCG-10</strain>
    </source>
</reference>
<feature type="compositionally biased region" description="Basic residues" evidence="4">
    <location>
        <begin position="753"/>
        <end position="765"/>
    </location>
</feature>
<dbReference type="AlphaFoldDB" id="A0A9P8BQE0"/>
<dbReference type="GO" id="GO:0005576">
    <property type="term" value="C:extracellular region"/>
    <property type="evidence" value="ECO:0007669"/>
    <property type="project" value="UniProtKB-SubCell"/>
</dbReference>
<comment type="caution">
    <text evidence="6">The sequence shown here is derived from an EMBL/GenBank/DDBJ whole genome shotgun (WGS) entry which is preliminary data.</text>
</comment>
<feature type="region of interest" description="Disordered" evidence="4">
    <location>
        <begin position="734"/>
        <end position="765"/>
    </location>
</feature>
<protein>
    <recommendedName>
        <fullName evidence="5">Crinkler effector protein N-terminal domain-containing protein</fullName>
    </recommendedName>
</protein>
<evidence type="ECO:0000256" key="2">
    <source>
        <dbReference type="ARBA" id="ARBA00004613"/>
    </source>
</evidence>
<dbReference type="Pfam" id="PF20147">
    <property type="entry name" value="Crinkler"/>
    <property type="match status" value="1"/>
</dbReference>
<evidence type="ECO:0000256" key="1">
    <source>
        <dbReference type="ARBA" id="ARBA00004340"/>
    </source>
</evidence>
<dbReference type="Proteomes" id="UP000707451">
    <property type="component" value="Unassembled WGS sequence"/>
</dbReference>
<evidence type="ECO:0000313" key="7">
    <source>
        <dbReference type="Proteomes" id="UP000707451"/>
    </source>
</evidence>
<sequence>MTRKRLSLLCLVDGDPISKAFELATPSADTFRQLRSTIHLSKPIWFKDLEAEDLTLWHVSIPIVPANKHRPILLNEFLESATELDPIDDVSDVFPKAPPKKTIHIIVRRPPSGKLRVDIKRITDEFFAPGPIADFLVEYVKGEGRLPTTSGPIRGLPRAWRRTFGKPPETRPSLLFLDLPDPSTPDSVSRNLASTTISDMVEENTRLHIPVFGVSGCGKTRAAIELLFQHWGFYFNAADDDWGSGDMSTLHSVVQRHLDDTRDSTTVNRQANNAYARKTTMLLFFSRLLIFKYCLNVPGSSETFTSARWALLQVCPHVIFKDIFNKLFRRIVKLRRYGESDLWDVVCDLFDETKQCLIEYGGLPKVDDDTKLLVIHDEAQVLDVGGDTLTLVTCGTGLSINTLFWVQSSGSGTKDSSTNFEHMEFPGWTDLESIKAYISRLRKCLMDDESKLALDEHLPQEAVDMLFEKLTGRYRPATLAMVDILVAPRLVLRQVDPLLVERAFGRIKILHGRAVVVVDEPFVSKAVENYFVATDPYFKKEVRRIMRSSTASAQGSVFEQFMMSVFSETFTRRPLSEWPHQPPISKMCPALVGKVEIVGWREPGVEQGTTYKNVSMQEFMDAHVNHQSVQNNKSVAPFFFPKSKPSGPDMLFFITINGCRLVPVFVQMKLHQSSSTFSEKDWNDALSTVSAPKIESHAKDFQDTSGVQQVVINVSDDNFGEIFPKDHVEFDRLKNVRKRSAEDDDGYGDDHTKKQRGRSASRKRR</sequence>
<evidence type="ECO:0000256" key="3">
    <source>
        <dbReference type="ARBA" id="ARBA00022525"/>
    </source>
</evidence>
<keyword evidence="3" id="KW-0964">Secreted</keyword>
<evidence type="ECO:0000256" key="4">
    <source>
        <dbReference type="SAM" id="MobiDB-lite"/>
    </source>
</evidence>
<keyword evidence="7" id="KW-1185">Reference proteome</keyword>